<dbReference type="AlphaFoldDB" id="A0A316TD01"/>
<name>A0A316TD01_9ACTN</name>
<gene>
    <name evidence="1" type="ORF">DJ010_14400</name>
</gene>
<evidence type="ECO:0000313" key="2">
    <source>
        <dbReference type="Proteomes" id="UP000245507"/>
    </source>
</evidence>
<dbReference type="EMBL" id="QGDD01000006">
    <property type="protein sequence ID" value="PWN02300.1"/>
    <property type="molecule type" value="Genomic_DNA"/>
</dbReference>
<dbReference type="Proteomes" id="UP000245507">
    <property type="component" value="Unassembled WGS sequence"/>
</dbReference>
<keyword evidence="2" id="KW-1185">Reference proteome</keyword>
<accession>A0A316TD01</accession>
<evidence type="ECO:0000313" key="1">
    <source>
        <dbReference type="EMBL" id="PWN02300.1"/>
    </source>
</evidence>
<comment type="caution">
    <text evidence="1">The sequence shown here is derived from an EMBL/GenBank/DDBJ whole genome shotgun (WGS) entry which is preliminary data.</text>
</comment>
<sequence>MPGPDEPNELPASCPFGEKALNEELGTQFELEKNSCVFASKDGARISVSLAPAVDNKTYEETRASYEETADQFATLEVPGQAYAAWSEDELNITVGYLDNAGEYRFEVRALLPTDAGAESVEDLAESLVSLTVDKRDEG</sequence>
<protein>
    <submittedName>
        <fullName evidence="1">Uncharacterized protein</fullName>
    </submittedName>
</protein>
<organism evidence="1 2">
    <name type="scientific">Nocardioides silvaticus</name>
    <dbReference type="NCBI Taxonomy" id="2201891"/>
    <lineage>
        <taxon>Bacteria</taxon>
        <taxon>Bacillati</taxon>
        <taxon>Actinomycetota</taxon>
        <taxon>Actinomycetes</taxon>
        <taxon>Propionibacteriales</taxon>
        <taxon>Nocardioidaceae</taxon>
        <taxon>Nocardioides</taxon>
    </lineage>
</organism>
<reference evidence="1 2" key="1">
    <citation type="submission" date="2018-05" db="EMBL/GenBank/DDBJ databases">
        <title>Nocardioides silvaticus genome.</title>
        <authorList>
            <person name="Li C."/>
            <person name="Wang G."/>
        </authorList>
    </citation>
    <scope>NUCLEOTIDE SEQUENCE [LARGE SCALE GENOMIC DNA]</scope>
    <source>
        <strain evidence="1 2">CCTCC AB 2018079</strain>
    </source>
</reference>
<proteinExistence type="predicted"/>